<keyword evidence="15" id="KW-1185">Reference proteome</keyword>
<dbReference type="GO" id="GO:0009244">
    <property type="term" value="P:lipopolysaccharide core region biosynthetic process"/>
    <property type="evidence" value="ECO:0007669"/>
    <property type="project" value="TreeGrafter"/>
</dbReference>
<organism evidence="14 15">
    <name type="scientific">Enterovibrio nigricans DSM 22720</name>
    <dbReference type="NCBI Taxonomy" id="1121868"/>
    <lineage>
        <taxon>Bacteria</taxon>
        <taxon>Pseudomonadati</taxon>
        <taxon>Pseudomonadota</taxon>
        <taxon>Gammaproteobacteria</taxon>
        <taxon>Vibrionales</taxon>
        <taxon>Vibrionaceae</taxon>
        <taxon>Enterovibrio</taxon>
    </lineage>
</organism>
<accession>A0A1T4UPY3</accession>
<dbReference type="EC" id="2.7.1.130" evidence="3 13"/>
<evidence type="ECO:0000313" key="15">
    <source>
        <dbReference type="Proteomes" id="UP000190162"/>
    </source>
</evidence>
<evidence type="ECO:0000256" key="13">
    <source>
        <dbReference type="HAMAP-Rule" id="MF_00409"/>
    </source>
</evidence>
<keyword evidence="11 13" id="KW-0443">Lipid metabolism</keyword>
<dbReference type="InterPro" id="IPR003758">
    <property type="entry name" value="LpxK"/>
</dbReference>
<evidence type="ECO:0000256" key="9">
    <source>
        <dbReference type="ARBA" id="ARBA00022777"/>
    </source>
</evidence>
<evidence type="ECO:0000256" key="11">
    <source>
        <dbReference type="ARBA" id="ARBA00023098"/>
    </source>
</evidence>
<dbReference type="HAMAP" id="MF_00409">
    <property type="entry name" value="LpxK"/>
    <property type="match status" value="1"/>
</dbReference>
<keyword evidence="9 13" id="KW-0418">Kinase</keyword>
<protein>
    <recommendedName>
        <fullName evidence="4 13">Tetraacyldisaccharide 4'-kinase</fullName>
        <ecNumber evidence="3 13">2.7.1.130</ecNumber>
    </recommendedName>
    <alternativeName>
        <fullName evidence="12 13">Lipid A 4'-kinase</fullName>
    </alternativeName>
</protein>
<comment type="similarity">
    <text evidence="13">Belongs to the LpxK family.</text>
</comment>
<name>A0A1T4UPY3_9GAMM</name>
<dbReference type="PANTHER" id="PTHR42724">
    <property type="entry name" value="TETRAACYLDISACCHARIDE 4'-KINASE"/>
    <property type="match status" value="1"/>
</dbReference>
<proteinExistence type="inferred from homology"/>
<dbReference type="PANTHER" id="PTHR42724:SF1">
    <property type="entry name" value="TETRAACYLDISACCHARIDE 4'-KINASE, MITOCHONDRIAL-RELATED"/>
    <property type="match status" value="1"/>
</dbReference>
<dbReference type="Pfam" id="PF02606">
    <property type="entry name" value="LpxK"/>
    <property type="match status" value="1"/>
</dbReference>
<dbReference type="RefSeq" id="WP_078752567.1">
    <property type="nucleotide sequence ID" value="NZ_FUXU01000024.1"/>
</dbReference>
<evidence type="ECO:0000256" key="5">
    <source>
        <dbReference type="ARBA" id="ARBA00022516"/>
    </source>
</evidence>
<evidence type="ECO:0000256" key="2">
    <source>
        <dbReference type="ARBA" id="ARBA00004870"/>
    </source>
</evidence>
<evidence type="ECO:0000256" key="8">
    <source>
        <dbReference type="ARBA" id="ARBA00022741"/>
    </source>
</evidence>
<sequence length="343" mass="37303">MAGLIEKIWFDGHPLGLIGAPLLWPLSKVFGAIARHRRQAFLDGKSDTYRAPVPVIVVGNITVGGNGKTPVVIWLVEQLKALGMNPGVVSRGYGGNAASYPFVLDETTSTEAAGDEPVLIFQRTGAPVAISPTRNDAVKALLPLGVDIVITDDGLQHYKLDRDIEFVIVDGERRFGNEHYMPFGPLREQTDRLESVDFVVCNGGKAQRGELAMSLRPSKLVNIKTGQKVAAESLCNTVAMAGIGNPQRFFNTLSGMGVTPVHCEPFADHKAFELPQLEGLAKKGDHLLMTEKDAVKCRGFVQQNPNIENWWYLPVDAHFSNEAATQIMNTILKVKDGYGSPTA</sequence>
<dbReference type="NCBIfam" id="TIGR00682">
    <property type="entry name" value="lpxK"/>
    <property type="match status" value="1"/>
</dbReference>
<dbReference type="OrthoDB" id="9766423at2"/>
<evidence type="ECO:0000256" key="7">
    <source>
        <dbReference type="ARBA" id="ARBA00022679"/>
    </source>
</evidence>
<dbReference type="SUPFAM" id="SSF52540">
    <property type="entry name" value="P-loop containing nucleoside triphosphate hydrolases"/>
    <property type="match status" value="1"/>
</dbReference>
<keyword evidence="5 13" id="KW-0444">Lipid biosynthesis</keyword>
<dbReference type="GO" id="GO:0005886">
    <property type="term" value="C:plasma membrane"/>
    <property type="evidence" value="ECO:0007669"/>
    <property type="project" value="TreeGrafter"/>
</dbReference>
<evidence type="ECO:0000256" key="3">
    <source>
        <dbReference type="ARBA" id="ARBA00012071"/>
    </source>
</evidence>
<evidence type="ECO:0000256" key="4">
    <source>
        <dbReference type="ARBA" id="ARBA00016436"/>
    </source>
</evidence>
<evidence type="ECO:0000256" key="1">
    <source>
        <dbReference type="ARBA" id="ARBA00002274"/>
    </source>
</evidence>
<keyword evidence="8 13" id="KW-0547">Nucleotide-binding</keyword>
<comment type="function">
    <text evidence="1 13">Transfers the gamma-phosphate of ATP to the 4'-position of a tetraacyldisaccharide 1-phosphate intermediate (termed DS-1-P) to form tetraacyldisaccharide 1,4'-bis-phosphate (lipid IVA).</text>
</comment>
<dbReference type="UniPathway" id="UPA00359">
    <property type="reaction ID" value="UER00482"/>
</dbReference>
<dbReference type="EMBL" id="FUXU01000024">
    <property type="protein sequence ID" value="SKA54767.1"/>
    <property type="molecule type" value="Genomic_DNA"/>
</dbReference>
<comment type="pathway">
    <text evidence="2 13">Glycolipid biosynthesis; lipid IV(A) biosynthesis; lipid IV(A) from (3R)-3-hydroxytetradecanoyl-[acyl-carrier-protein] and UDP-N-acetyl-alpha-D-glucosamine: step 6/6.</text>
</comment>
<keyword evidence="10 13" id="KW-0067">ATP-binding</keyword>
<feature type="binding site" evidence="13">
    <location>
        <begin position="62"/>
        <end position="69"/>
    </location>
    <ligand>
        <name>ATP</name>
        <dbReference type="ChEBI" id="CHEBI:30616"/>
    </ligand>
</feature>
<dbReference type="GO" id="GO:0005524">
    <property type="term" value="F:ATP binding"/>
    <property type="evidence" value="ECO:0007669"/>
    <property type="project" value="UniProtKB-UniRule"/>
</dbReference>
<comment type="catalytic activity">
    <reaction evidence="13">
        <text>a lipid A disaccharide + ATP = a lipid IVA + ADP + H(+)</text>
        <dbReference type="Rhea" id="RHEA:67840"/>
        <dbReference type="ChEBI" id="CHEBI:15378"/>
        <dbReference type="ChEBI" id="CHEBI:30616"/>
        <dbReference type="ChEBI" id="CHEBI:176343"/>
        <dbReference type="ChEBI" id="CHEBI:176425"/>
        <dbReference type="ChEBI" id="CHEBI:456216"/>
        <dbReference type="EC" id="2.7.1.130"/>
    </reaction>
</comment>
<evidence type="ECO:0000313" key="14">
    <source>
        <dbReference type="EMBL" id="SKA54767.1"/>
    </source>
</evidence>
<gene>
    <name evidence="13" type="primary">lpxK</name>
    <name evidence="14" type="ORF">SAMN02745132_02203</name>
</gene>
<dbReference type="GO" id="GO:0009029">
    <property type="term" value="F:lipid-A 4'-kinase activity"/>
    <property type="evidence" value="ECO:0007669"/>
    <property type="project" value="UniProtKB-UniRule"/>
</dbReference>
<dbReference type="InterPro" id="IPR027417">
    <property type="entry name" value="P-loop_NTPase"/>
</dbReference>
<reference evidence="15" key="1">
    <citation type="submission" date="2017-02" db="EMBL/GenBank/DDBJ databases">
        <authorList>
            <person name="Varghese N."/>
            <person name="Submissions S."/>
        </authorList>
    </citation>
    <scope>NUCLEOTIDE SEQUENCE [LARGE SCALE GENOMIC DNA]</scope>
    <source>
        <strain evidence="15">DSM 22720</strain>
    </source>
</reference>
<keyword evidence="6 13" id="KW-0441">Lipid A biosynthesis</keyword>
<evidence type="ECO:0000256" key="10">
    <source>
        <dbReference type="ARBA" id="ARBA00022840"/>
    </source>
</evidence>
<dbReference type="GO" id="GO:0009245">
    <property type="term" value="P:lipid A biosynthetic process"/>
    <property type="evidence" value="ECO:0007669"/>
    <property type="project" value="UniProtKB-UniRule"/>
</dbReference>
<evidence type="ECO:0000256" key="12">
    <source>
        <dbReference type="ARBA" id="ARBA00029757"/>
    </source>
</evidence>
<keyword evidence="7 13" id="KW-0808">Transferase</keyword>
<dbReference type="AlphaFoldDB" id="A0A1T4UPY3"/>
<evidence type="ECO:0000256" key="6">
    <source>
        <dbReference type="ARBA" id="ARBA00022556"/>
    </source>
</evidence>
<dbReference type="Proteomes" id="UP000190162">
    <property type="component" value="Unassembled WGS sequence"/>
</dbReference>